<dbReference type="SUPFAM" id="SSF144232">
    <property type="entry name" value="HIT/MYND zinc finger-like"/>
    <property type="match status" value="1"/>
</dbReference>
<dbReference type="Ensembl" id="ENSCPGT00000014567.1">
    <property type="protein sequence ID" value="ENSCPGP00000013289.1"/>
    <property type="gene ID" value="ENSCPGG00000009423.1"/>
</dbReference>
<feature type="compositionally biased region" description="Basic residues" evidence="8">
    <location>
        <begin position="1038"/>
        <end position="1052"/>
    </location>
</feature>
<feature type="domain" description="MYND-type" evidence="10">
    <location>
        <begin position="959"/>
        <end position="999"/>
    </location>
</feature>
<keyword evidence="5" id="KW-0040">ANK repeat</keyword>
<feature type="binding site" evidence="7">
    <location>
        <position position="76"/>
    </location>
    <ligand>
        <name>ATP</name>
        <dbReference type="ChEBI" id="CHEBI:30616"/>
    </ligand>
</feature>
<evidence type="ECO:0000256" key="4">
    <source>
        <dbReference type="ARBA" id="ARBA00022833"/>
    </source>
</evidence>
<feature type="repeat" description="ANK" evidence="5">
    <location>
        <begin position="740"/>
        <end position="777"/>
    </location>
</feature>
<reference evidence="11" key="2">
    <citation type="submission" date="2025-09" db="UniProtKB">
        <authorList>
            <consortium name="Ensembl"/>
        </authorList>
    </citation>
    <scope>IDENTIFICATION</scope>
</reference>
<reference evidence="11" key="1">
    <citation type="submission" date="2025-08" db="UniProtKB">
        <authorList>
            <consortium name="Ensembl"/>
        </authorList>
    </citation>
    <scope>IDENTIFICATION</scope>
</reference>
<evidence type="ECO:0000313" key="12">
    <source>
        <dbReference type="Proteomes" id="UP000694419"/>
    </source>
</evidence>
<organism evidence="11 12">
    <name type="scientific">Calidris pygmaea</name>
    <name type="common">Spoon-billed sandpiper</name>
    <dbReference type="NCBI Taxonomy" id="425635"/>
    <lineage>
        <taxon>Eukaryota</taxon>
        <taxon>Metazoa</taxon>
        <taxon>Chordata</taxon>
        <taxon>Craniata</taxon>
        <taxon>Vertebrata</taxon>
        <taxon>Euteleostomi</taxon>
        <taxon>Archelosauria</taxon>
        <taxon>Archosauria</taxon>
        <taxon>Dinosauria</taxon>
        <taxon>Saurischia</taxon>
        <taxon>Theropoda</taxon>
        <taxon>Coelurosauria</taxon>
        <taxon>Aves</taxon>
        <taxon>Neognathae</taxon>
        <taxon>Neoaves</taxon>
        <taxon>Charadriiformes</taxon>
        <taxon>Scolopacidae</taxon>
        <taxon>Calidris</taxon>
    </lineage>
</organism>
<evidence type="ECO:0000313" key="11">
    <source>
        <dbReference type="Ensembl" id="ENSCPGP00000013289.1"/>
    </source>
</evidence>
<dbReference type="InterPro" id="IPR002893">
    <property type="entry name" value="Znf_MYND"/>
</dbReference>
<feature type="repeat" description="ANK" evidence="5">
    <location>
        <begin position="777"/>
        <end position="809"/>
    </location>
</feature>
<dbReference type="GO" id="GO:0008270">
    <property type="term" value="F:zinc ion binding"/>
    <property type="evidence" value="ECO:0007669"/>
    <property type="project" value="UniProtKB-KW"/>
</dbReference>
<dbReference type="Gene3D" id="1.10.510.10">
    <property type="entry name" value="Transferase(Phosphotransferase) domain 1"/>
    <property type="match status" value="1"/>
</dbReference>
<protein>
    <submittedName>
        <fullName evidence="11">Ankyrin repeat and MYND domain containing 1</fullName>
    </submittedName>
</protein>
<keyword evidence="12" id="KW-1185">Reference proteome</keyword>
<dbReference type="Gene3D" id="2.20.110.10">
    <property type="entry name" value="Histone H3 K4-specific methyltransferase SET7/9 N-terminal domain"/>
    <property type="match status" value="1"/>
</dbReference>
<dbReference type="PROSITE" id="PS50865">
    <property type="entry name" value="ZF_MYND_2"/>
    <property type="match status" value="1"/>
</dbReference>
<evidence type="ECO:0000256" key="1">
    <source>
        <dbReference type="ARBA" id="ARBA00022723"/>
    </source>
</evidence>
<dbReference type="InterPro" id="IPR036770">
    <property type="entry name" value="Ankyrin_rpt-contain_sf"/>
</dbReference>
<keyword evidence="7" id="KW-0067">ATP-binding</keyword>
<dbReference type="GO" id="GO:0004672">
    <property type="term" value="F:protein kinase activity"/>
    <property type="evidence" value="ECO:0007669"/>
    <property type="project" value="InterPro"/>
</dbReference>
<name>A0A8C3JW17_9CHAR</name>
<evidence type="ECO:0000259" key="9">
    <source>
        <dbReference type="PROSITE" id="PS50011"/>
    </source>
</evidence>
<dbReference type="Pfam" id="PF00069">
    <property type="entry name" value="Pkinase"/>
    <property type="match status" value="1"/>
</dbReference>
<feature type="region of interest" description="Disordered" evidence="8">
    <location>
        <begin position="1022"/>
        <end position="1052"/>
    </location>
</feature>
<evidence type="ECO:0000256" key="2">
    <source>
        <dbReference type="ARBA" id="ARBA00022737"/>
    </source>
</evidence>
<keyword evidence="1" id="KW-0479">Metal-binding</keyword>
<dbReference type="AlphaFoldDB" id="A0A8C3JW17"/>
<evidence type="ECO:0000259" key="10">
    <source>
        <dbReference type="PROSITE" id="PS50865"/>
    </source>
</evidence>
<keyword evidence="2" id="KW-0677">Repeat</keyword>
<evidence type="ECO:0000256" key="7">
    <source>
        <dbReference type="PROSITE-ProRule" id="PRU10141"/>
    </source>
</evidence>
<sequence length="1072" mass="120987">MMCEAELITPEPSGPVQYCGESSDTYYHVDRWQRLRTAVRKLEFWENFNAELIGSGFFSKVYKVTQAAACKVMVVKIYKNDVDQEVIVREISLLQKLSHPNIVRYLGICVKDDKLYPILEYVNGGCLEELLASKDVALTWKEKVDLASDITRGMVYLHSKNIYHRDLNSKNCLIRVTPRGREALVTDFGLAREVVELPVKDVERKLSLVGSAFWMAPEMLRGEPYDRKVDVFSFGIVLCEILGRIPADPEVLPRTQKYVGEFYMDQRHGKGICYWPDGSKFTGALYLGHVEGYGTLEWKDGRKFQGLYKSDERFGPGIESYPDGCQDVGLWLRNHLIKLCTEIPGYFSLLDYPAHYRYIDDNSQKKYISVEEDPFLRSYKHLPFDDKDIFPEGVFAYSHNTDHLTLTRSFLEECDAWYFQNTPKLPEEDSWPVANVTPLLVRMQTHVYKHRCCQGDFTSDVNLILSGSRSIYGPPGPRELASEQLIQKAARGDYDGVCAILRNGLAHPDIADKHGYTALAAAAVNSHNDVVNLLLDSGADVNKCSDEGLSALSMCFILFYPEESFKGNIAERSMQSYKWNEQPESSETINVAEDIISERQKRWETIQLLLHRGADPNASWVPPHLLFFAVKAADAEAVKLLLERGARTDVRLPSKLGGLTPLHIAASIPGEEGVQITQYLLHSAPDLNARAEDGNEIYSPDKSQAREANLTGDVTLQLKNEAGPPQEYFSSYSGPVPEEGGRSALHIACEREDNSEHARDVIRLLLSHQANPNTLWSGHSPLSLAIASGNDLAVVELLKHGADPNLPLSGAVRSALCAAVSTAYEQQRTKAQRIALVDKLLEAGADILAPVILREGQRKAVGTAVDYAYYKYYQDMRIAHTPYHTLSASEQELFQTRQSLLEHITAKLRECVILKEKEWDQEELRRSKKLDSAVHTRVSKKRGGTHHVEEVRLPFFKYCYQCGRSVNVQLSPCMRCYQVFTCSATCRRKSWNERHRQECLALREKSTGQAAQRASSAGCEKNVTCKKGKNGKEEKHERRGGRKSKVGIGGRQHHRKNDWLVSNHSYCCVDKF</sequence>
<dbReference type="PROSITE" id="PS50011">
    <property type="entry name" value="PROTEIN_KINASE_DOM"/>
    <property type="match status" value="1"/>
</dbReference>
<evidence type="ECO:0000256" key="3">
    <source>
        <dbReference type="ARBA" id="ARBA00022771"/>
    </source>
</evidence>
<dbReference type="SUPFAM" id="SSF56112">
    <property type="entry name" value="Protein kinase-like (PK-like)"/>
    <property type="match status" value="1"/>
</dbReference>
<dbReference type="Proteomes" id="UP000694419">
    <property type="component" value="Unplaced"/>
</dbReference>
<dbReference type="FunFam" id="3.30.200.20:FF:000361">
    <property type="entry name" value="Dual specificity testis-specific protein kinase 1"/>
    <property type="match status" value="1"/>
</dbReference>
<dbReference type="GO" id="GO:0005524">
    <property type="term" value="F:ATP binding"/>
    <property type="evidence" value="ECO:0007669"/>
    <property type="project" value="UniProtKB-UniRule"/>
</dbReference>
<proteinExistence type="predicted"/>
<dbReference type="PROSITE" id="PS00107">
    <property type="entry name" value="PROTEIN_KINASE_ATP"/>
    <property type="match status" value="1"/>
</dbReference>
<accession>A0A8C3JW17</accession>
<dbReference type="InterPro" id="IPR017441">
    <property type="entry name" value="Protein_kinase_ATP_BS"/>
</dbReference>
<feature type="repeat" description="ANK" evidence="5">
    <location>
        <begin position="514"/>
        <end position="546"/>
    </location>
</feature>
<dbReference type="SUPFAM" id="SSF82185">
    <property type="entry name" value="Histone H3 K4-specific methyltransferase SET7/9 N-terminal domain"/>
    <property type="match status" value="1"/>
</dbReference>
<feature type="domain" description="Protein kinase" evidence="9">
    <location>
        <begin position="47"/>
        <end position="376"/>
    </location>
</feature>
<dbReference type="SUPFAM" id="SSF48403">
    <property type="entry name" value="Ankyrin repeat"/>
    <property type="match status" value="1"/>
</dbReference>
<feature type="repeat" description="ANK" evidence="5">
    <location>
        <begin position="657"/>
        <end position="692"/>
    </location>
</feature>
<keyword evidence="3 6" id="KW-0863">Zinc-finger</keyword>
<dbReference type="PROSITE" id="PS01360">
    <property type="entry name" value="ZF_MYND_1"/>
    <property type="match status" value="1"/>
</dbReference>
<keyword evidence="7" id="KW-0547">Nucleotide-binding</keyword>
<evidence type="ECO:0000256" key="5">
    <source>
        <dbReference type="PROSITE-ProRule" id="PRU00023"/>
    </source>
</evidence>
<dbReference type="InterPro" id="IPR000719">
    <property type="entry name" value="Prot_kinase_dom"/>
</dbReference>
<evidence type="ECO:0000256" key="8">
    <source>
        <dbReference type="SAM" id="MobiDB-lite"/>
    </source>
</evidence>
<dbReference type="InterPro" id="IPR011009">
    <property type="entry name" value="Kinase-like_dom_sf"/>
</dbReference>
<dbReference type="Pfam" id="PF02493">
    <property type="entry name" value="MORN"/>
    <property type="match status" value="2"/>
</dbReference>
<dbReference type="Pfam" id="PF01753">
    <property type="entry name" value="zf-MYND"/>
    <property type="match status" value="1"/>
</dbReference>
<dbReference type="InterPro" id="IPR053064">
    <property type="entry name" value="Ankyrin-MYND_domain-protein"/>
</dbReference>
<evidence type="ECO:0000256" key="6">
    <source>
        <dbReference type="PROSITE-ProRule" id="PRU00134"/>
    </source>
</evidence>
<dbReference type="PANTHER" id="PTHR15897">
    <property type="entry name" value="ANKYRIN REPEAT AND MYND DOMAIN PROTEIN 1"/>
    <property type="match status" value="1"/>
</dbReference>
<dbReference type="FunFam" id="1.10.510.10:FF:000202">
    <property type="entry name" value="Dual specificity testis-specific protein kinase 2"/>
    <property type="match status" value="1"/>
</dbReference>
<dbReference type="SMART" id="SM00698">
    <property type="entry name" value="MORN"/>
    <property type="match status" value="1"/>
</dbReference>
<dbReference type="InterPro" id="IPR003409">
    <property type="entry name" value="MORN"/>
</dbReference>
<dbReference type="PROSITE" id="PS50088">
    <property type="entry name" value="ANK_REPEAT"/>
    <property type="match status" value="4"/>
</dbReference>
<dbReference type="Pfam" id="PF12796">
    <property type="entry name" value="Ank_2"/>
    <property type="match status" value="3"/>
</dbReference>
<dbReference type="PROSITE" id="PS50297">
    <property type="entry name" value="ANK_REP_REGION"/>
    <property type="match status" value="3"/>
</dbReference>
<dbReference type="SMART" id="SM00248">
    <property type="entry name" value="ANK"/>
    <property type="match status" value="6"/>
</dbReference>
<dbReference type="Gene3D" id="1.25.40.20">
    <property type="entry name" value="Ankyrin repeat-containing domain"/>
    <property type="match status" value="3"/>
</dbReference>
<dbReference type="PANTHER" id="PTHR15897:SF2">
    <property type="entry name" value="ANKYRIN REPEAT AND MYND DOMAIN-CONTAINING PROTEIN 1"/>
    <property type="match status" value="1"/>
</dbReference>
<keyword evidence="4" id="KW-0862">Zinc</keyword>
<dbReference type="InterPro" id="IPR002110">
    <property type="entry name" value="Ankyrin_rpt"/>
</dbReference>